<dbReference type="PhylomeDB" id="E9AZC0"/>
<evidence type="ECO:0000313" key="9">
    <source>
        <dbReference type="Proteomes" id="UP000007259"/>
    </source>
</evidence>
<evidence type="ECO:0000256" key="3">
    <source>
        <dbReference type="ARBA" id="ARBA00022741"/>
    </source>
</evidence>
<dbReference type="OrthoDB" id="267514at2759"/>
<keyword evidence="3" id="KW-0547">Nucleotide-binding</keyword>
<evidence type="ECO:0000313" key="8">
    <source>
        <dbReference type="EMBL" id="CBZ28320.1"/>
    </source>
</evidence>
<evidence type="ECO:0000256" key="1">
    <source>
        <dbReference type="ARBA" id="ARBA00008941"/>
    </source>
</evidence>
<dbReference type="GO" id="GO:0005524">
    <property type="term" value="F:ATP binding"/>
    <property type="evidence" value="ECO:0007669"/>
    <property type="project" value="UniProtKB-KW"/>
</dbReference>
<protein>
    <recommendedName>
        <fullName evidence="7">PI3K/PI4K catalytic domain-containing protein</fullName>
    </recommendedName>
</protein>
<dbReference type="Proteomes" id="UP000007259">
    <property type="component" value="Chromosome 27"/>
</dbReference>
<feature type="compositionally biased region" description="Basic and acidic residues" evidence="6">
    <location>
        <begin position="198"/>
        <end position="207"/>
    </location>
</feature>
<evidence type="ECO:0000256" key="5">
    <source>
        <dbReference type="ARBA" id="ARBA00022840"/>
    </source>
</evidence>
<dbReference type="PANTHER" id="PTHR45800:SF11">
    <property type="entry name" value="PHOSPHATIDYLINOSITOL 3-KINASE-RELATED PROTEIN KINASE"/>
    <property type="match status" value="1"/>
</dbReference>
<evidence type="ECO:0000256" key="2">
    <source>
        <dbReference type="ARBA" id="ARBA00022679"/>
    </source>
</evidence>
<dbReference type="VEuPathDB" id="TriTrypDB:LmxM.27.2140"/>
<dbReference type="InterPro" id="IPR044571">
    <property type="entry name" value="P4KG1-8"/>
</dbReference>
<dbReference type="GO" id="GO:0016301">
    <property type="term" value="F:kinase activity"/>
    <property type="evidence" value="ECO:0007669"/>
    <property type="project" value="UniProtKB-KW"/>
</dbReference>
<dbReference type="AlphaFoldDB" id="E9AZC0"/>
<feature type="region of interest" description="Disordered" evidence="6">
    <location>
        <begin position="92"/>
        <end position="130"/>
    </location>
</feature>
<feature type="compositionally biased region" description="Low complexity" evidence="6">
    <location>
        <begin position="101"/>
        <end position="115"/>
    </location>
</feature>
<feature type="compositionally biased region" description="Low complexity" evidence="6">
    <location>
        <begin position="634"/>
        <end position="651"/>
    </location>
</feature>
<feature type="region of interest" description="Disordered" evidence="6">
    <location>
        <begin position="431"/>
        <end position="453"/>
    </location>
</feature>
<reference evidence="8 9" key="1">
    <citation type="journal article" date="2011" name="Genome Res.">
        <title>Chromosome and gene copy number variation allow major structural change between species and strains of Leishmania.</title>
        <authorList>
            <person name="Rogers M.B."/>
            <person name="Hilley J.D."/>
            <person name="Dickens N.J."/>
            <person name="Wilkes J."/>
            <person name="Bates P.A."/>
            <person name="Depledge D.P."/>
            <person name="Harris D."/>
            <person name="Her Y."/>
            <person name="Herzyk P."/>
            <person name="Imamura H."/>
            <person name="Otto T.D."/>
            <person name="Sanders M."/>
            <person name="Seeger K."/>
            <person name="Dujardin J.C."/>
            <person name="Berriman M."/>
            <person name="Smith D.F."/>
            <person name="Hertz-Fowler C."/>
            <person name="Mottram J.C."/>
        </authorList>
    </citation>
    <scope>NUCLEOTIDE SEQUENCE [LARGE SCALE GENOMIC DNA]</scope>
    <source>
        <strain evidence="8 9">MHOM/GT/2001/U1103</strain>
    </source>
</reference>
<gene>
    <name evidence="8" type="ORF">LMXM_27_2140</name>
</gene>
<dbReference type="GeneID" id="13450043"/>
<dbReference type="Pfam" id="PF00454">
    <property type="entry name" value="PI3_PI4_kinase"/>
    <property type="match status" value="1"/>
</dbReference>
<keyword evidence="5" id="KW-0067">ATP-binding</keyword>
<feature type="domain" description="PI3K/PI4K catalytic" evidence="7">
    <location>
        <begin position="415"/>
        <end position="722"/>
    </location>
</feature>
<feature type="compositionally biased region" description="Low complexity" evidence="6">
    <location>
        <begin position="186"/>
        <end position="195"/>
    </location>
</feature>
<dbReference type="EMBL" id="FR799580">
    <property type="protein sequence ID" value="CBZ28320.1"/>
    <property type="molecule type" value="Genomic_DNA"/>
</dbReference>
<name>E9AZC0_LEIMU</name>
<feature type="region of interest" description="Disordered" evidence="6">
    <location>
        <begin position="620"/>
        <end position="651"/>
    </location>
</feature>
<feature type="region of interest" description="Disordered" evidence="6">
    <location>
        <begin position="181"/>
        <end position="231"/>
    </location>
</feature>
<feature type="region of interest" description="Disordered" evidence="6">
    <location>
        <begin position="904"/>
        <end position="923"/>
    </location>
</feature>
<accession>E9AZC0</accession>
<sequence length="1017" mass="107076">MRVFSKPTAALVPKHEEVDIVAAVSPSIPSSLSVTSSSLKEMREEPRWRRVEAADDVRVQQHGATLVSTSPLTSPLLLQPNREVVGLGNYTSRGAEESDEGSVSTTVTSNTTGRVGPAGNCRSGTPHSNSSCVLDLTPFLESADADRDDRGSKWDHTAAFGITTPATLRISTYHTTADITTDHTRSSNTSSSTYSHLGDARQEREKSSPGAGTATTSKAGMTPPFLPSLSSDSLSRAMLSVRRSSPELVRCGDGTTRQLSRKYLQDSNPGCGDCGRCTGPVAGTATPTTAPSTGLLFPSYVVCFQGHSATSISDKGGDSSLRLRPRRCRGGSSCGSHEHWIMKPRLSGVNAVLLKSAPASGEPHLFRQALAAFQLWDTLLRLELHSNSAGGTYMVRLARPSSPSSTATFAATDSDSRGAVVAVFKPCDEEIGQESNPHANRQSDRAETFAPGSGSRREVLAYLLDHGHNAGVPPTLEVASAYWVGVGATTANSNGGGGAATADASVRTLGAVTGGGDAPANGGLRNSHTGGTDWRGIGAGDDDSVAARVEASTHLRIGSLQLFVPDCEEAADVLPGHFDVDEVHALAIFDIRTLNGDRHGGNVLVCNYHRCRDGRRPVMARRPRCASPANATESDVAASSPSVPSTAARSSPEVSAIITTAKEDAPHLIPIDHSYICPSGYADPDYEWLSWPQSKKPFSARNLAYIAALDAVADAELVRSALLARSSVSTRDVSTLRASTGCNGFEMTESPPDAALTSLTRDDAQHAQAAMLGDAAVCSPAMVDAASAALASRHLPQHFCGHGAAAASVDVLRRLSPLQTVSAKKAAAATTSAVAASEAEGAATARKISAMDGDAEAPSTLTHVRTWDTAAVELMMNFDRGDDLSIEAVHNDGAAARARATSTACSASSSSSTPSLQALHPRSRQRVSDSVAYDWDAANTAAEVMRCTTRLLQIAALEFHMTAYEIGSLCRRPRVTQASVLEEVLEQARDEQTWEPVWSRFDDVVRQRLADLSTSGQ</sequence>
<organism evidence="8 9">
    <name type="scientific">Leishmania mexicana (strain MHOM/GT/2001/U1103)</name>
    <dbReference type="NCBI Taxonomy" id="929439"/>
    <lineage>
        <taxon>Eukaryota</taxon>
        <taxon>Discoba</taxon>
        <taxon>Euglenozoa</taxon>
        <taxon>Kinetoplastea</taxon>
        <taxon>Metakinetoplastina</taxon>
        <taxon>Trypanosomatida</taxon>
        <taxon>Trypanosomatidae</taxon>
        <taxon>Leishmaniinae</taxon>
        <taxon>Leishmania</taxon>
    </lineage>
</organism>
<dbReference type="OMA" id="KEMREEP"/>
<feature type="compositionally biased region" description="Low complexity" evidence="6">
    <location>
        <begin position="904"/>
        <end position="913"/>
    </location>
</feature>
<evidence type="ECO:0000259" key="7">
    <source>
        <dbReference type="Pfam" id="PF00454"/>
    </source>
</evidence>
<keyword evidence="2" id="KW-0808">Transferase</keyword>
<comment type="similarity">
    <text evidence="1">Belongs to the PI3/PI4-kinase family. Type II PI4K subfamily.</text>
</comment>
<dbReference type="PANTHER" id="PTHR45800">
    <property type="entry name" value="PHOSPHATIDYLINOSITOL 4-KINASE GAMMA"/>
    <property type="match status" value="1"/>
</dbReference>
<dbReference type="RefSeq" id="XP_003876792.1">
    <property type="nucleotide sequence ID" value="XM_003876743.1"/>
</dbReference>
<keyword evidence="4" id="KW-0418">Kinase</keyword>
<evidence type="ECO:0000256" key="4">
    <source>
        <dbReference type="ARBA" id="ARBA00022777"/>
    </source>
</evidence>
<dbReference type="InterPro" id="IPR000403">
    <property type="entry name" value="PI3/4_kinase_cat_dom"/>
</dbReference>
<feature type="region of interest" description="Disordered" evidence="6">
    <location>
        <begin position="516"/>
        <end position="535"/>
    </location>
</feature>
<keyword evidence="9" id="KW-1185">Reference proteome</keyword>
<dbReference type="KEGG" id="lmi:LMXM_27_2140"/>
<proteinExistence type="inferred from homology"/>
<evidence type="ECO:0000256" key="6">
    <source>
        <dbReference type="SAM" id="MobiDB-lite"/>
    </source>
</evidence>